<dbReference type="Ensembl" id="ENSENLT00000024670.1">
    <property type="protein sequence ID" value="ENSENLP00000023887.1"/>
    <property type="gene ID" value="ENSENLG00000010822.1"/>
</dbReference>
<dbReference type="GO" id="GO:0008270">
    <property type="term" value="F:zinc ion binding"/>
    <property type="evidence" value="ECO:0007669"/>
    <property type="project" value="UniProtKB-KW"/>
</dbReference>
<accession>A0A665UXS8</accession>
<dbReference type="Proteomes" id="UP000472264">
    <property type="component" value="Chromosome 13"/>
</dbReference>
<evidence type="ECO:0000256" key="2">
    <source>
        <dbReference type="ARBA" id="ARBA00022771"/>
    </source>
</evidence>
<dbReference type="GO" id="GO:0003700">
    <property type="term" value="F:DNA-binding transcription factor activity"/>
    <property type="evidence" value="ECO:0007669"/>
    <property type="project" value="UniProtKB-UniRule"/>
</dbReference>
<dbReference type="PANTHER" id="PTHR46600:SF11">
    <property type="entry name" value="THAP DOMAIN-CONTAINING PROTEIN 10"/>
    <property type="match status" value="1"/>
</dbReference>
<evidence type="ECO:0000256" key="5">
    <source>
        <dbReference type="PROSITE-ProRule" id="PRU00309"/>
    </source>
</evidence>
<dbReference type="GO" id="GO:0005654">
    <property type="term" value="C:nucleoplasm"/>
    <property type="evidence" value="ECO:0007669"/>
    <property type="project" value="UniProtKB-SubCell"/>
</dbReference>
<comment type="similarity">
    <text evidence="6">Belongs to the THAP1 family.</text>
</comment>
<proteinExistence type="inferred from homology"/>
<protein>
    <recommendedName>
        <fullName evidence="6">THAP domain-containing protein 1</fullName>
    </recommendedName>
</protein>
<reference evidence="8" key="1">
    <citation type="submission" date="2021-04" db="EMBL/GenBank/DDBJ databases">
        <authorList>
            <consortium name="Wellcome Sanger Institute Data Sharing"/>
        </authorList>
    </citation>
    <scope>NUCLEOTIDE SEQUENCE [LARGE SCALE GENOMIC DNA]</scope>
</reference>
<keyword evidence="4 5" id="KW-0238">DNA-binding</keyword>
<evidence type="ECO:0000259" key="7">
    <source>
        <dbReference type="PROSITE" id="PS50950"/>
    </source>
</evidence>
<dbReference type="InParanoid" id="A0A665UXS8"/>
<reference evidence="8" key="2">
    <citation type="submission" date="2025-08" db="UniProtKB">
        <authorList>
            <consortium name="Ensembl"/>
        </authorList>
    </citation>
    <scope>IDENTIFICATION</scope>
</reference>
<keyword evidence="9" id="KW-1185">Reference proteome</keyword>
<evidence type="ECO:0000313" key="9">
    <source>
        <dbReference type="Proteomes" id="UP000472264"/>
    </source>
</evidence>
<evidence type="ECO:0000256" key="1">
    <source>
        <dbReference type="ARBA" id="ARBA00022723"/>
    </source>
</evidence>
<keyword evidence="6" id="KW-0175">Coiled coil</keyword>
<dbReference type="OMA" id="KYSIICG"/>
<dbReference type="AlphaFoldDB" id="A0A665UXS8"/>
<dbReference type="Pfam" id="PF05485">
    <property type="entry name" value="THAP"/>
    <property type="match status" value="1"/>
</dbReference>
<dbReference type="InterPro" id="IPR038441">
    <property type="entry name" value="THAP_Znf_sf"/>
</dbReference>
<evidence type="ECO:0000256" key="3">
    <source>
        <dbReference type="ARBA" id="ARBA00022833"/>
    </source>
</evidence>
<dbReference type="GO" id="GO:0043565">
    <property type="term" value="F:sequence-specific DNA binding"/>
    <property type="evidence" value="ECO:0007669"/>
    <property type="project" value="UniProtKB-UniRule"/>
</dbReference>
<evidence type="ECO:0000313" key="8">
    <source>
        <dbReference type="Ensembl" id="ENSENLP00000023887.1"/>
    </source>
</evidence>
<feature type="domain" description="THAP-type" evidence="7">
    <location>
        <begin position="1"/>
        <end position="86"/>
    </location>
</feature>
<keyword evidence="3" id="KW-0862">Zinc</keyword>
<dbReference type="InterPro" id="IPR026516">
    <property type="entry name" value="THAP1/10"/>
</dbReference>
<comment type="function">
    <text evidence="6">DNA-binding transcription regulator that regulates endothelial cell proliferation and G1/S cell-cycle progression. Specifically binds the 5'-[AT]NTNN[GT]GGCA[AGT]-3' core DNA sequence and acts by modulating expression of pRB-E2F cell-cycle target genes.</text>
</comment>
<sequence length="95" mass="10745">MANACSVFGRGEANRDTSLHLLPKDHNTREKWLQFIWSDNVLENIPAKTWVCSKHFEDSCFLNLEQKRMGFATKLILKHDAFPSVLPGVATAVDS</sequence>
<keyword evidence="6" id="KW-0804">Transcription</keyword>
<dbReference type="Gene3D" id="6.20.210.20">
    <property type="entry name" value="THAP domain"/>
    <property type="match status" value="1"/>
</dbReference>
<keyword evidence="6" id="KW-0539">Nucleus</keyword>
<dbReference type="PANTHER" id="PTHR46600">
    <property type="entry name" value="THAP DOMAIN-CONTAINING"/>
    <property type="match status" value="1"/>
</dbReference>
<dbReference type="SMART" id="SM00980">
    <property type="entry name" value="THAP"/>
    <property type="match status" value="1"/>
</dbReference>
<evidence type="ECO:0000256" key="4">
    <source>
        <dbReference type="ARBA" id="ARBA00023125"/>
    </source>
</evidence>
<dbReference type="InterPro" id="IPR006612">
    <property type="entry name" value="THAP_Znf"/>
</dbReference>
<keyword evidence="1" id="KW-0479">Metal-binding</keyword>
<organism evidence="8 9">
    <name type="scientific">Echeneis naucrates</name>
    <name type="common">Live sharksucker</name>
    <dbReference type="NCBI Taxonomy" id="173247"/>
    <lineage>
        <taxon>Eukaryota</taxon>
        <taxon>Metazoa</taxon>
        <taxon>Chordata</taxon>
        <taxon>Craniata</taxon>
        <taxon>Vertebrata</taxon>
        <taxon>Euteleostomi</taxon>
        <taxon>Actinopterygii</taxon>
        <taxon>Neopterygii</taxon>
        <taxon>Teleostei</taxon>
        <taxon>Neoteleostei</taxon>
        <taxon>Acanthomorphata</taxon>
        <taxon>Carangaria</taxon>
        <taxon>Carangiformes</taxon>
        <taxon>Echeneidae</taxon>
        <taxon>Echeneis</taxon>
    </lineage>
</organism>
<dbReference type="GO" id="GO:0001935">
    <property type="term" value="P:endothelial cell proliferation"/>
    <property type="evidence" value="ECO:0007669"/>
    <property type="project" value="UniProtKB-UniRule"/>
</dbReference>
<name>A0A665UXS8_ECHNA</name>
<comment type="subcellular location">
    <subcellularLocation>
        <location evidence="6">Nucleus</location>
        <location evidence="6">Nucleoplasm</location>
    </subcellularLocation>
</comment>
<keyword evidence="6" id="KW-0805">Transcription regulation</keyword>
<dbReference type="PROSITE" id="PS50950">
    <property type="entry name" value="ZF_THAP"/>
    <property type="match status" value="1"/>
</dbReference>
<evidence type="ECO:0000256" key="6">
    <source>
        <dbReference type="RuleBase" id="RU369073"/>
    </source>
</evidence>
<reference evidence="8" key="3">
    <citation type="submission" date="2025-09" db="UniProtKB">
        <authorList>
            <consortium name="Ensembl"/>
        </authorList>
    </citation>
    <scope>IDENTIFICATION</scope>
</reference>
<keyword evidence="2 5" id="KW-0863">Zinc-finger</keyword>
<dbReference type="SUPFAM" id="SSF57716">
    <property type="entry name" value="Glucocorticoid receptor-like (DNA-binding domain)"/>
    <property type="match status" value="1"/>
</dbReference>
<keyword evidence="6" id="KW-0131">Cell cycle</keyword>